<dbReference type="InterPro" id="IPR050833">
    <property type="entry name" value="Poly_Biosynth_Transport"/>
</dbReference>
<feature type="transmembrane region" description="Helical" evidence="6">
    <location>
        <begin position="160"/>
        <end position="181"/>
    </location>
</feature>
<dbReference type="GO" id="GO:0005886">
    <property type="term" value="C:plasma membrane"/>
    <property type="evidence" value="ECO:0007669"/>
    <property type="project" value="UniProtKB-SubCell"/>
</dbReference>
<dbReference type="PANTHER" id="PTHR30250">
    <property type="entry name" value="PST FAMILY PREDICTED COLANIC ACID TRANSPORTER"/>
    <property type="match status" value="1"/>
</dbReference>
<evidence type="ECO:0000256" key="4">
    <source>
        <dbReference type="ARBA" id="ARBA00022989"/>
    </source>
</evidence>
<evidence type="ECO:0000313" key="7">
    <source>
        <dbReference type="EMBL" id="TCW01003.1"/>
    </source>
</evidence>
<feature type="transmembrane region" description="Helical" evidence="6">
    <location>
        <begin position="187"/>
        <end position="208"/>
    </location>
</feature>
<dbReference type="Proteomes" id="UP000295515">
    <property type="component" value="Unassembled WGS sequence"/>
</dbReference>
<keyword evidence="5 6" id="KW-0472">Membrane</keyword>
<proteinExistence type="predicted"/>
<feature type="transmembrane region" description="Helical" evidence="6">
    <location>
        <begin position="332"/>
        <end position="355"/>
    </location>
</feature>
<feature type="transmembrane region" description="Helical" evidence="6">
    <location>
        <begin position="126"/>
        <end position="148"/>
    </location>
</feature>
<protein>
    <submittedName>
        <fullName evidence="7">O-antigen/teichoic acid export membrane protein</fullName>
    </submittedName>
</protein>
<keyword evidence="4 6" id="KW-1133">Transmembrane helix</keyword>
<feature type="transmembrane region" description="Helical" evidence="6">
    <location>
        <begin position="24"/>
        <end position="46"/>
    </location>
</feature>
<feature type="transmembrane region" description="Helical" evidence="6">
    <location>
        <begin position="396"/>
        <end position="414"/>
    </location>
</feature>
<dbReference type="InterPro" id="IPR002797">
    <property type="entry name" value="Polysacc_synth"/>
</dbReference>
<feature type="transmembrane region" description="Helical" evidence="6">
    <location>
        <begin position="367"/>
        <end position="390"/>
    </location>
</feature>
<feature type="transmembrane region" description="Helical" evidence="6">
    <location>
        <begin position="426"/>
        <end position="447"/>
    </location>
</feature>
<feature type="transmembrane region" description="Helical" evidence="6">
    <location>
        <begin position="453"/>
        <end position="469"/>
    </location>
</feature>
<dbReference type="Pfam" id="PF01943">
    <property type="entry name" value="Polysacc_synt"/>
    <property type="match status" value="1"/>
</dbReference>
<evidence type="ECO:0000313" key="8">
    <source>
        <dbReference type="Proteomes" id="UP000295515"/>
    </source>
</evidence>
<keyword evidence="3 6" id="KW-0812">Transmembrane</keyword>
<feature type="transmembrane region" description="Helical" evidence="6">
    <location>
        <begin position="98"/>
        <end position="120"/>
    </location>
</feature>
<dbReference type="EMBL" id="SMCQ01000005">
    <property type="protein sequence ID" value="TCW01003.1"/>
    <property type="molecule type" value="Genomic_DNA"/>
</dbReference>
<dbReference type="RefSeq" id="WP_066450714.1">
    <property type="nucleotide sequence ID" value="NZ_JANKBF010000008.1"/>
</dbReference>
<accession>A0A4R3Z964</accession>
<feature type="transmembrane region" description="Helical" evidence="6">
    <location>
        <begin position="220"/>
        <end position="241"/>
    </location>
</feature>
<evidence type="ECO:0000256" key="2">
    <source>
        <dbReference type="ARBA" id="ARBA00022475"/>
    </source>
</evidence>
<evidence type="ECO:0000256" key="3">
    <source>
        <dbReference type="ARBA" id="ARBA00022692"/>
    </source>
</evidence>
<evidence type="ECO:0000256" key="1">
    <source>
        <dbReference type="ARBA" id="ARBA00004651"/>
    </source>
</evidence>
<keyword evidence="2" id="KW-1003">Cell membrane</keyword>
<dbReference type="PANTHER" id="PTHR30250:SF11">
    <property type="entry name" value="O-ANTIGEN TRANSPORTER-RELATED"/>
    <property type="match status" value="1"/>
</dbReference>
<dbReference type="AlphaFoldDB" id="A0A4R3Z964"/>
<name>A0A4R3Z964_9FIRM</name>
<organism evidence="7 8">
    <name type="scientific">Longibaculum muris</name>
    <dbReference type="NCBI Taxonomy" id="1796628"/>
    <lineage>
        <taxon>Bacteria</taxon>
        <taxon>Bacillati</taxon>
        <taxon>Bacillota</taxon>
        <taxon>Erysipelotrichia</taxon>
        <taxon>Erysipelotrichales</taxon>
        <taxon>Coprobacillaceae</taxon>
        <taxon>Longibaculum</taxon>
    </lineage>
</organism>
<dbReference type="GeneID" id="98914928"/>
<sequence>MTKIYVICRIIKDKYCGFSLPIKAVFWFTICGFIQKSVSVITVPIFTRLMSTSQYGTVNIFNSWSSIMMLLITLNFHMGVINNAFLKFKNKEKVVSSFQGLVTILCLFALLIVCIFRSFFVSLTNLPFIIIFFMVLSFVFVSSTEYWLILKRYQYKYNSAIKVILTKLFSMTILGLIFVFFFQEKGYARIASIIIIDILYGLLIYINNFRKEKCFYSKEIWLYALSFNLPLIPHFLSQIILNQSDRIMIGNLCGSAFTAIYSIAYSIVSLVFLFTEAIQSSFVPWQYQQLKEKKYKEMNSVSIIILLFICGLLLLLIIFAPEAMMIMGGKEYYEGVFLIPVLSAGIFFNYLQQLFVRVELFYEKKKITVLASIMCASLNILFNYFCIKIFGYQAAAYVTLICYIVMCIFHYVAYNTICNKIIKKKIYDIYSIIGISLLVLFCSFIVLLLYEHIIARILLFSLLVLLIIIKRKVIIKYFKIIKSK</sequence>
<comment type="subcellular location">
    <subcellularLocation>
        <location evidence="1">Cell membrane</location>
        <topology evidence="1">Multi-pass membrane protein</topology>
    </subcellularLocation>
</comment>
<keyword evidence="8" id="KW-1185">Reference proteome</keyword>
<evidence type="ECO:0000256" key="6">
    <source>
        <dbReference type="SAM" id="Phobius"/>
    </source>
</evidence>
<evidence type="ECO:0000256" key="5">
    <source>
        <dbReference type="ARBA" id="ARBA00023136"/>
    </source>
</evidence>
<feature type="transmembrane region" description="Helical" evidence="6">
    <location>
        <begin position="301"/>
        <end position="320"/>
    </location>
</feature>
<reference evidence="7 8" key="1">
    <citation type="submission" date="2019-03" db="EMBL/GenBank/DDBJ databases">
        <title>Genomic Encyclopedia of Type Strains, Phase IV (KMG-IV): sequencing the most valuable type-strain genomes for metagenomic binning, comparative biology and taxonomic classification.</title>
        <authorList>
            <person name="Goeker M."/>
        </authorList>
    </citation>
    <scope>NUCLEOTIDE SEQUENCE [LARGE SCALE GENOMIC DNA]</scope>
    <source>
        <strain evidence="7 8">DSM 29487</strain>
    </source>
</reference>
<feature type="transmembrane region" description="Helical" evidence="6">
    <location>
        <begin position="66"/>
        <end position="86"/>
    </location>
</feature>
<gene>
    <name evidence="7" type="ORF">EDD60_105107</name>
</gene>
<feature type="transmembrane region" description="Helical" evidence="6">
    <location>
        <begin position="247"/>
        <end position="274"/>
    </location>
</feature>
<comment type="caution">
    <text evidence="7">The sequence shown here is derived from an EMBL/GenBank/DDBJ whole genome shotgun (WGS) entry which is preliminary data.</text>
</comment>